<feature type="compositionally biased region" description="Low complexity" evidence="1">
    <location>
        <begin position="919"/>
        <end position="933"/>
    </location>
</feature>
<dbReference type="OrthoDB" id="5421609at2759"/>
<feature type="region of interest" description="Disordered" evidence="1">
    <location>
        <begin position="381"/>
        <end position="401"/>
    </location>
</feature>
<protein>
    <submittedName>
        <fullName evidence="2">Uncharacterized protein</fullName>
    </submittedName>
</protein>
<organism evidence="2 3">
    <name type="scientific">Choiromyces venosus 120613-1</name>
    <dbReference type="NCBI Taxonomy" id="1336337"/>
    <lineage>
        <taxon>Eukaryota</taxon>
        <taxon>Fungi</taxon>
        <taxon>Dikarya</taxon>
        <taxon>Ascomycota</taxon>
        <taxon>Pezizomycotina</taxon>
        <taxon>Pezizomycetes</taxon>
        <taxon>Pezizales</taxon>
        <taxon>Tuberaceae</taxon>
        <taxon>Choiromyces</taxon>
    </lineage>
</organism>
<dbReference type="Proteomes" id="UP000276215">
    <property type="component" value="Unassembled WGS sequence"/>
</dbReference>
<proteinExistence type="predicted"/>
<evidence type="ECO:0000313" key="3">
    <source>
        <dbReference type="Proteomes" id="UP000276215"/>
    </source>
</evidence>
<gene>
    <name evidence="2" type="ORF">L873DRAFT_1794142</name>
</gene>
<feature type="region of interest" description="Disordered" evidence="1">
    <location>
        <begin position="723"/>
        <end position="766"/>
    </location>
</feature>
<evidence type="ECO:0000313" key="2">
    <source>
        <dbReference type="EMBL" id="RPA92673.1"/>
    </source>
</evidence>
<keyword evidence="3" id="KW-1185">Reference proteome</keyword>
<name>A0A3N4J2V6_9PEZI</name>
<feature type="region of interest" description="Disordered" evidence="1">
    <location>
        <begin position="1039"/>
        <end position="1061"/>
    </location>
</feature>
<feature type="region of interest" description="Disordered" evidence="1">
    <location>
        <begin position="886"/>
        <end position="905"/>
    </location>
</feature>
<dbReference type="EMBL" id="ML120468">
    <property type="protein sequence ID" value="RPA92673.1"/>
    <property type="molecule type" value="Genomic_DNA"/>
</dbReference>
<reference evidence="2 3" key="1">
    <citation type="journal article" date="2018" name="Nat. Ecol. Evol.">
        <title>Pezizomycetes genomes reveal the molecular basis of ectomycorrhizal truffle lifestyle.</title>
        <authorList>
            <person name="Murat C."/>
            <person name="Payen T."/>
            <person name="Noel B."/>
            <person name="Kuo A."/>
            <person name="Morin E."/>
            <person name="Chen J."/>
            <person name="Kohler A."/>
            <person name="Krizsan K."/>
            <person name="Balestrini R."/>
            <person name="Da Silva C."/>
            <person name="Montanini B."/>
            <person name="Hainaut M."/>
            <person name="Levati E."/>
            <person name="Barry K.W."/>
            <person name="Belfiori B."/>
            <person name="Cichocki N."/>
            <person name="Clum A."/>
            <person name="Dockter R.B."/>
            <person name="Fauchery L."/>
            <person name="Guy J."/>
            <person name="Iotti M."/>
            <person name="Le Tacon F."/>
            <person name="Lindquist E.A."/>
            <person name="Lipzen A."/>
            <person name="Malagnac F."/>
            <person name="Mello A."/>
            <person name="Molinier V."/>
            <person name="Miyauchi S."/>
            <person name="Poulain J."/>
            <person name="Riccioni C."/>
            <person name="Rubini A."/>
            <person name="Sitrit Y."/>
            <person name="Splivallo R."/>
            <person name="Traeger S."/>
            <person name="Wang M."/>
            <person name="Zifcakova L."/>
            <person name="Wipf D."/>
            <person name="Zambonelli A."/>
            <person name="Paolocci F."/>
            <person name="Nowrousian M."/>
            <person name="Ottonello S."/>
            <person name="Baldrian P."/>
            <person name="Spatafora J.W."/>
            <person name="Henrissat B."/>
            <person name="Nagy L.G."/>
            <person name="Aury J.M."/>
            <person name="Wincker P."/>
            <person name="Grigoriev I.V."/>
            <person name="Bonfante P."/>
            <person name="Martin F.M."/>
        </authorList>
    </citation>
    <scope>NUCLEOTIDE SEQUENCE [LARGE SCALE GENOMIC DNA]</scope>
    <source>
        <strain evidence="2 3">120613-1</strain>
    </source>
</reference>
<feature type="region of interest" description="Disordered" evidence="1">
    <location>
        <begin position="911"/>
        <end position="939"/>
    </location>
</feature>
<evidence type="ECO:0000256" key="1">
    <source>
        <dbReference type="SAM" id="MobiDB-lite"/>
    </source>
</evidence>
<accession>A0A3N4J2V6</accession>
<sequence>MTRPIHAVNGHQSFFEGRNQAALEREQNALFARAAAQHKIRLVQETQLKVMNSQQEASGEAASFNGENVVKTIPEPVQKANTTQVSPVVQPKLKAPLKAKAPKKSAIETLSTASGSEEPGLVFPDSGNVPQALATNPVAALQEETFLPATTSTNNHQDCLGVSNSSSITNPTLSQVDIQGIINNTIKDRENFLGQQNPPPFADAGLVLNKRNNIPNSSTTDSTGWVDKLDCLFTTPAPDQVATTNTQLGADPKFDELFGELFGTPVEETSEPATTTPSDNSLNSMDSSFDNEGYSFDSNTSVFDEEDCNNITNTAREQCSKISFADLLDGPVMSPAISSHGLQSSFDPNQLSNLIERGSGHQPTEDDGLSMMNLILTDDLDDIDFGDGDPTGLPPGQPQVPLENDEHFGPVADAVKYISKVAQQKTTMVGMNQDEFCNGCLHPGHEAQSATCPVGRLETLMHPERKTFYSRLAAEVARQKLLVQDVEWIAEGLNWGLSMAQAGVLDGLGVLPSSLAHLKDLLKSWKEASNKEALTFGQIEEVDVVYGAKVAFDTTQQSTPGLYKTAKSPRTREVIAARLVSESPGPPTRRKKTPSDSSVGELLNLEVIGARPKATCSTCFYPGHTFLSKVICPFGQIESAVAKAQTGKSWKVVDLDVEISKIRRVIDGLGEDDERTSRLIDLLETWEHLSRGAGATKSKKSGARTRAKANTIARSSLLSLPWNPNAQVDSQPAGEASSVGALSTDDNEFGAPHDTRANNSPNTSAGGLPLNVPVYLSPHRRSGIKTIGARPDTLCKECFYTGHDQRSQACPANILRHAIRMGTLQDLSGAGNAAQDIWEILAWEASQPADMRATIALRHKIEALHANYTNTYILLEASPVEMAPQEQHSAINARERAVSTPKKRSYRDAALGEDNNNNFQSPSFDQDFSSQESWGSPVSSQQAPLSGICFDHSKVDSATLMKVLPFVINGQETRGLRVDHSRMSAQLILLIAPFIIMDTPPTQDNFHQAGQSQYYSPAPAFQNSFGNMAQAGNVNQYTNNSMPDFQGGQYQPAPPKRRRAN</sequence>
<dbReference type="AlphaFoldDB" id="A0A3N4J2V6"/>